<comment type="caution">
    <text evidence="2">The sequence shown here is derived from an EMBL/GenBank/DDBJ whole genome shotgun (WGS) entry which is preliminary data.</text>
</comment>
<dbReference type="OrthoDB" id="9779910at2"/>
<keyword evidence="2" id="KW-0328">Glycosyltransferase</keyword>
<dbReference type="SUPFAM" id="SSF53271">
    <property type="entry name" value="PRTase-like"/>
    <property type="match status" value="1"/>
</dbReference>
<dbReference type="CDD" id="cd06223">
    <property type="entry name" value="PRTases_typeI"/>
    <property type="match status" value="1"/>
</dbReference>
<evidence type="ECO:0000256" key="1">
    <source>
        <dbReference type="ARBA" id="ARBA00008007"/>
    </source>
</evidence>
<keyword evidence="2" id="KW-0808">Transferase</keyword>
<evidence type="ECO:0000313" key="2">
    <source>
        <dbReference type="EMBL" id="POA09424.1"/>
    </source>
</evidence>
<accession>A0A2K4FDI5</accession>
<dbReference type="EMBL" id="PPPX01000001">
    <property type="protein sequence ID" value="POA09424.1"/>
    <property type="molecule type" value="Genomic_DNA"/>
</dbReference>
<dbReference type="Proteomes" id="UP000242712">
    <property type="component" value="Unassembled WGS sequence"/>
</dbReference>
<gene>
    <name evidence="2" type="ORF">CD039_01295</name>
</gene>
<protein>
    <submittedName>
        <fullName evidence="2">Amidophosphoribosyltransferase</fullName>
    </submittedName>
</protein>
<proteinExistence type="inferred from homology"/>
<organism evidence="2 3">
    <name type="scientific">Staphylococcus argensis</name>
    <dbReference type="NCBI Taxonomy" id="1607738"/>
    <lineage>
        <taxon>Bacteria</taxon>
        <taxon>Bacillati</taxon>
        <taxon>Bacillota</taxon>
        <taxon>Bacilli</taxon>
        <taxon>Bacillales</taxon>
        <taxon>Staphylococcaceae</taxon>
        <taxon>Staphylococcus</taxon>
    </lineage>
</organism>
<reference evidence="2 3" key="1">
    <citation type="submission" date="2017-08" db="EMBL/GenBank/DDBJ databases">
        <title>Draft genome sequences of 64 type strains of genus Staph aureus.</title>
        <authorList>
            <person name="Cole K."/>
            <person name="Golubchik T."/>
            <person name="Russell J."/>
            <person name="Foster D."/>
            <person name="Llewelyn M."/>
            <person name="Wilson D."/>
            <person name="Crook D."/>
            <person name="Paul J."/>
        </authorList>
    </citation>
    <scope>NUCLEOTIDE SEQUENCE [LARGE SCALE GENOMIC DNA]</scope>
    <source>
        <strain evidence="2 3">DSM 29875</strain>
    </source>
</reference>
<dbReference type="InterPro" id="IPR051910">
    <property type="entry name" value="ComF/GntX_DNA_util-trans"/>
</dbReference>
<dbReference type="RefSeq" id="WP_103370818.1">
    <property type="nucleotide sequence ID" value="NZ_CBCRVO010000001.1"/>
</dbReference>
<comment type="similarity">
    <text evidence="1">Belongs to the ComF/GntX family.</text>
</comment>
<evidence type="ECO:0000313" key="3">
    <source>
        <dbReference type="Proteomes" id="UP000242712"/>
    </source>
</evidence>
<dbReference type="GO" id="GO:0016757">
    <property type="term" value="F:glycosyltransferase activity"/>
    <property type="evidence" value="ECO:0007669"/>
    <property type="project" value="UniProtKB-KW"/>
</dbReference>
<name>A0A2K4FDI5_9STAP</name>
<dbReference type="InterPro" id="IPR000836">
    <property type="entry name" value="PRTase_dom"/>
</dbReference>
<sequence>MSRCMQCHAQFHEPLHILNFYKATPLICPSCEQQWEDMCLTKDDTSDVRRCQRCLKVLAEDEITCLDCAFLEQSYRLIDQLYCTYQYKGMVRETIHQYKFLKDVALAEVIASKVRLPQEQFDYIVPIPSPVERDRGRTFNPVKVVLDQMHVHYTEMLETRIRPKQSALGKMKRARSANPFTFNSEINIANKSILLVDDIYTTGLTVHNAGAQLYVRKIRKLGVLTFAR</sequence>
<dbReference type="PANTHER" id="PTHR47505">
    <property type="entry name" value="DNA UTILIZATION PROTEIN YHGH"/>
    <property type="match status" value="1"/>
</dbReference>
<dbReference type="Gene3D" id="3.40.50.2020">
    <property type="match status" value="1"/>
</dbReference>
<dbReference type="AlphaFoldDB" id="A0A2K4FDI5"/>
<dbReference type="PANTHER" id="PTHR47505:SF1">
    <property type="entry name" value="DNA UTILIZATION PROTEIN YHGH"/>
    <property type="match status" value="1"/>
</dbReference>
<dbReference type="GeneID" id="98296979"/>
<keyword evidence="3" id="KW-1185">Reference proteome</keyword>
<dbReference type="InterPro" id="IPR029057">
    <property type="entry name" value="PRTase-like"/>
</dbReference>